<protein>
    <recommendedName>
        <fullName evidence="4">C2H2-type domain-containing protein</fullName>
    </recommendedName>
</protein>
<keyword evidence="3" id="KW-1185">Reference proteome</keyword>
<dbReference type="PANTHER" id="PTHR23225:SF2">
    <property type="entry name" value="AT09679P-RELATED"/>
    <property type="match status" value="1"/>
</dbReference>
<evidence type="ECO:0000313" key="3">
    <source>
        <dbReference type="Proteomes" id="UP001280581"/>
    </source>
</evidence>
<feature type="region of interest" description="Disordered" evidence="1">
    <location>
        <begin position="493"/>
        <end position="513"/>
    </location>
</feature>
<evidence type="ECO:0008006" key="4">
    <source>
        <dbReference type="Google" id="ProtNLM"/>
    </source>
</evidence>
<feature type="compositionally biased region" description="Polar residues" evidence="1">
    <location>
        <begin position="107"/>
        <end position="122"/>
    </location>
</feature>
<dbReference type="AlphaFoldDB" id="A0AAN6RHK4"/>
<feature type="compositionally biased region" description="Acidic residues" evidence="1">
    <location>
        <begin position="504"/>
        <end position="513"/>
    </location>
</feature>
<dbReference type="Proteomes" id="UP001280581">
    <property type="component" value="Unassembled WGS sequence"/>
</dbReference>
<organism evidence="2 3">
    <name type="scientific">Pseudopithomyces chartarum</name>
    <dbReference type="NCBI Taxonomy" id="1892770"/>
    <lineage>
        <taxon>Eukaryota</taxon>
        <taxon>Fungi</taxon>
        <taxon>Dikarya</taxon>
        <taxon>Ascomycota</taxon>
        <taxon>Pezizomycotina</taxon>
        <taxon>Dothideomycetes</taxon>
        <taxon>Pleosporomycetidae</taxon>
        <taxon>Pleosporales</taxon>
        <taxon>Massarineae</taxon>
        <taxon>Didymosphaeriaceae</taxon>
        <taxon>Pseudopithomyces</taxon>
    </lineage>
</organism>
<dbReference type="InterPro" id="IPR039970">
    <property type="entry name" value="TF_Grauzone"/>
</dbReference>
<feature type="compositionally biased region" description="Polar residues" evidence="1">
    <location>
        <begin position="214"/>
        <end position="227"/>
    </location>
</feature>
<dbReference type="PANTHER" id="PTHR23225">
    <property type="entry name" value="ZINC FINGER PROTEIN"/>
    <property type="match status" value="1"/>
</dbReference>
<feature type="region of interest" description="Disordered" evidence="1">
    <location>
        <begin position="97"/>
        <end position="131"/>
    </location>
</feature>
<reference evidence="2 3" key="1">
    <citation type="submission" date="2021-02" db="EMBL/GenBank/DDBJ databases">
        <title>Genome assembly of Pseudopithomyces chartarum.</title>
        <authorList>
            <person name="Jauregui R."/>
            <person name="Singh J."/>
            <person name="Voisey C."/>
        </authorList>
    </citation>
    <scope>NUCLEOTIDE SEQUENCE [LARGE SCALE GENOMIC DNA]</scope>
    <source>
        <strain evidence="2 3">AGR01</strain>
    </source>
</reference>
<accession>A0AAN6RHK4</accession>
<evidence type="ECO:0000256" key="1">
    <source>
        <dbReference type="SAM" id="MobiDB-lite"/>
    </source>
</evidence>
<comment type="caution">
    <text evidence="2">The sequence shown here is derived from an EMBL/GenBank/DDBJ whole genome shotgun (WGS) entry which is preliminary data.</text>
</comment>
<feature type="region of interest" description="Disordered" evidence="1">
    <location>
        <begin position="198"/>
        <end position="306"/>
    </location>
</feature>
<evidence type="ECO:0000313" key="2">
    <source>
        <dbReference type="EMBL" id="KAK3208414.1"/>
    </source>
</evidence>
<feature type="compositionally biased region" description="Basic residues" evidence="1">
    <location>
        <begin position="272"/>
        <end position="283"/>
    </location>
</feature>
<sequence>MAAYQYRDLPQIPGFPSEESQYATTWGQEHLALRHASTSEVDFSYIETGNNMIRARNMERFLLDASPLSSGLLHANLHHGLPQQRHSLNLFQQWPAPEQSRYDSPDRTSISGNSSYATQNEIRSPRAYPSASYGNPEDIVLSSSPYPAVNHFKQEPLLPDHSHTGGNVNLRDLELYNHEMETEQIVDEGDATSIKAELDGTYEPDPDYVRVDSGQESYHPSSDSGVSRSRDAESVQPMELSEGETSDADYNPVSTTRRRRSSASTSNSGRQIQRRRSATKRKNSSVGTTSVATKRGVRGPGKAKSDAFTVDSQRHFPCSLTPYNCISTFSSKNEWKRHVSTQHIKQGFWRCDLCATTVDPHDRETVYHNDFNRKDLFRQHLRRMHAAPATQSHRSQKEYPVTEGNVANHEKRCFTILRETPTRSRCLFCDETFSGPNSWDSRMEHVGRHLEKDRKSGNSKIWNVDSWNKDPELERWYYDEGIIAFDQAGHWKIGDGRPRRQGVSDDDTSDEDA</sequence>
<name>A0AAN6RHK4_9PLEO</name>
<dbReference type="EMBL" id="WVTA01000007">
    <property type="protein sequence ID" value="KAK3208414.1"/>
    <property type="molecule type" value="Genomic_DNA"/>
</dbReference>
<dbReference type="Gene3D" id="3.30.160.60">
    <property type="entry name" value="Classic Zinc Finger"/>
    <property type="match status" value="1"/>
</dbReference>
<dbReference type="GO" id="GO:0003700">
    <property type="term" value="F:DNA-binding transcription factor activity"/>
    <property type="evidence" value="ECO:0007669"/>
    <property type="project" value="InterPro"/>
</dbReference>
<proteinExistence type="predicted"/>
<gene>
    <name evidence="2" type="ORF">GRF29_77g635768</name>
</gene>